<dbReference type="InterPro" id="IPR050967">
    <property type="entry name" value="Thiamine_Salvage_TenA"/>
</dbReference>
<dbReference type="EMBL" id="CZAB01000053">
    <property type="protein sequence ID" value="CUP80539.1"/>
    <property type="molecule type" value="Genomic_DNA"/>
</dbReference>
<comment type="catalytic activity">
    <reaction evidence="1">
        <text>4-amino-5-aminomethyl-2-methylpyrimidine + H2O = 4-amino-5-hydroxymethyl-2-methylpyrimidine + NH4(+)</text>
        <dbReference type="Rhea" id="RHEA:31799"/>
        <dbReference type="ChEBI" id="CHEBI:15377"/>
        <dbReference type="ChEBI" id="CHEBI:16892"/>
        <dbReference type="ChEBI" id="CHEBI:28938"/>
        <dbReference type="ChEBI" id="CHEBI:63416"/>
        <dbReference type="EC" id="3.5.99.2"/>
    </reaction>
</comment>
<dbReference type="AlphaFoldDB" id="A0A174RDH7"/>
<evidence type="ECO:0000256" key="6">
    <source>
        <dbReference type="ARBA" id="ARBA00013647"/>
    </source>
</evidence>
<sequence>MSFMKEILEKNIPIWEECIATPFIQDLQAGTMPIECFKNYMIQDSIYLKHYARVYGKMIYHAQTLQEIQLYYSILSFVTDTESAVRLQYLEQLGMTDRDMEHIMPLPENQDYIDFLLETAEGGDGKEMLMAVLPCMMSYSYIFRRLAISSTSRNSRYWDFIEDYADDSYAKGCQEWSDFADWKCRGISGAEKAKLSSIFEKASLLELEFWKMPYRNQNTENRDEMK</sequence>
<comment type="similarity">
    <text evidence="3">Belongs to the TenA family.</text>
</comment>
<dbReference type="RefSeq" id="WP_057572627.1">
    <property type="nucleotide sequence ID" value="NZ_CATYWZ010000048.1"/>
</dbReference>
<evidence type="ECO:0000256" key="5">
    <source>
        <dbReference type="ARBA" id="ARBA00012684"/>
    </source>
</evidence>
<dbReference type="EC" id="3.5.99.2" evidence="5"/>
<dbReference type="GO" id="GO:0050334">
    <property type="term" value="F:thiaminase activity"/>
    <property type="evidence" value="ECO:0007669"/>
    <property type="project" value="UniProtKB-EC"/>
</dbReference>
<keyword evidence="7" id="KW-0784">Thiamine biosynthesis</keyword>
<reference evidence="10 11" key="1">
    <citation type="submission" date="2015-09" db="EMBL/GenBank/DDBJ databases">
        <authorList>
            <consortium name="Pathogen Informatics"/>
        </authorList>
    </citation>
    <scope>NUCLEOTIDE SEQUENCE [LARGE SCALE GENOMIC DNA]</scope>
    <source>
        <strain evidence="10 11">2789STDY5834865</strain>
    </source>
</reference>
<dbReference type="Gene3D" id="1.20.910.10">
    <property type="entry name" value="Heme oxygenase-like"/>
    <property type="match status" value="1"/>
</dbReference>
<evidence type="ECO:0000256" key="2">
    <source>
        <dbReference type="ARBA" id="ARBA00004948"/>
    </source>
</evidence>
<dbReference type="PANTHER" id="PTHR43198">
    <property type="entry name" value="BIFUNCTIONAL TH2 PROTEIN"/>
    <property type="match status" value="1"/>
</dbReference>
<dbReference type="PANTHER" id="PTHR43198:SF2">
    <property type="entry name" value="SI:CH1073-67J19.1-RELATED"/>
    <property type="match status" value="1"/>
</dbReference>
<dbReference type="UniPathway" id="UPA00060"/>
<dbReference type="GO" id="GO:0005829">
    <property type="term" value="C:cytosol"/>
    <property type="evidence" value="ECO:0007669"/>
    <property type="project" value="TreeGrafter"/>
</dbReference>
<dbReference type="InterPro" id="IPR004305">
    <property type="entry name" value="Thiaminase-2/PQQC"/>
</dbReference>
<evidence type="ECO:0000313" key="11">
    <source>
        <dbReference type="Proteomes" id="UP000095512"/>
    </source>
</evidence>
<evidence type="ECO:0000256" key="7">
    <source>
        <dbReference type="ARBA" id="ARBA00022977"/>
    </source>
</evidence>
<comment type="pathway">
    <text evidence="2">Cofactor biosynthesis; thiamine diphosphate biosynthesis.</text>
</comment>
<evidence type="ECO:0000256" key="4">
    <source>
        <dbReference type="ARBA" id="ARBA00011881"/>
    </source>
</evidence>
<dbReference type="InterPro" id="IPR016084">
    <property type="entry name" value="Haem_Oase-like_multi-hlx"/>
</dbReference>
<dbReference type="SUPFAM" id="SSF48613">
    <property type="entry name" value="Heme oxygenase-like"/>
    <property type="match status" value="1"/>
</dbReference>
<dbReference type="Proteomes" id="UP000095512">
    <property type="component" value="Unassembled WGS sequence"/>
</dbReference>
<name>A0A174RDH7_9FIRM</name>
<feature type="domain" description="Thiaminase-2/PQQC" evidence="9">
    <location>
        <begin position="13"/>
        <end position="215"/>
    </location>
</feature>
<evidence type="ECO:0000256" key="3">
    <source>
        <dbReference type="ARBA" id="ARBA00010264"/>
    </source>
</evidence>
<comment type="catalytic activity">
    <reaction evidence="8">
        <text>thiamine + H2O = 5-(2-hydroxyethyl)-4-methylthiazole + 4-amino-5-hydroxymethyl-2-methylpyrimidine + H(+)</text>
        <dbReference type="Rhea" id="RHEA:17509"/>
        <dbReference type="ChEBI" id="CHEBI:15377"/>
        <dbReference type="ChEBI" id="CHEBI:15378"/>
        <dbReference type="ChEBI" id="CHEBI:16892"/>
        <dbReference type="ChEBI" id="CHEBI:17957"/>
        <dbReference type="ChEBI" id="CHEBI:18385"/>
        <dbReference type="EC" id="3.5.99.2"/>
    </reaction>
</comment>
<organism evidence="10 11">
    <name type="scientific">Enterocloster clostridioformis</name>
    <dbReference type="NCBI Taxonomy" id="1531"/>
    <lineage>
        <taxon>Bacteria</taxon>
        <taxon>Bacillati</taxon>
        <taxon>Bacillota</taxon>
        <taxon>Clostridia</taxon>
        <taxon>Lachnospirales</taxon>
        <taxon>Lachnospiraceae</taxon>
        <taxon>Enterocloster</taxon>
    </lineage>
</organism>
<dbReference type="Pfam" id="PF03070">
    <property type="entry name" value="TENA_THI-4"/>
    <property type="match status" value="1"/>
</dbReference>
<evidence type="ECO:0000313" key="10">
    <source>
        <dbReference type="EMBL" id="CUP80539.1"/>
    </source>
</evidence>
<dbReference type="CDD" id="cd19369">
    <property type="entry name" value="TenA_C-like"/>
    <property type="match status" value="1"/>
</dbReference>
<evidence type="ECO:0000256" key="8">
    <source>
        <dbReference type="ARBA" id="ARBA00048337"/>
    </source>
</evidence>
<dbReference type="GO" id="GO:0009229">
    <property type="term" value="P:thiamine diphosphate biosynthetic process"/>
    <property type="evidence" value="ECO:0007669"/>
    <property type="project" value="UniProtKB-UniPathway"/>
</dbReference>
<evidence type="ECO:0000256" key="1">
    <source>
        <dbReference type="ARBA" id="ARBA00001881"/>
    </source>
</evidence>
<comment type="subunit">
    <text evidence="4">Homotetramer.</text>
</comment>
<keyword evidence="10" id="KW-0378">Hydrolase</keyword>
<gene>
    <name evidence="10" type="primary">tenA</name>
    <name evidence="10" type="ORF">ERS852480_04131</name>
</gene>
<proteinExistence type="inferred from homology"/>
<accession>A0A174RDH7</accession>
<protein>
    <recommendedName>
        <fullName evidence="6">Aminopyrimidine aminohydrolase</fullName>
        <ecNumber evidence="5">3.5.99.2</ecNumber>
    </recommendedName>
</protein>
<dbReference type="GO" id="GO:0009228">
    <property type="term" value="P:thiamine biosynthetic process"/>
    <property type="evidence" value="ECO:0007669"/>
    <property type="project" value="UniProtKB-KW"/>
</dbReference>
<evidence type="ECO:0000259" key="9">
    <source>
        <dbReference type="Pfam" id="PF03070"/>
    </source>
</evidence>